<feature type="compositionally biased region" description="Polar residues" evidence="1">
    <location>
        <begin position="871"/>
        <end position="891"/>
    </location>
</feature>
<dbReference type="PROSITE" id="PS00028">
    <property type="entry name" value="ZINC_FINGER_C2H2_1"/>
    <property type="match status" value="1"/>
</dbReference>
<feature type="region of interest" description="Disordered" evidence="1">
    <location>
        <begin position="947"/>
        <end position="986"/>
    </location>
</feature>
<reference evidence="3" key="1">
    <citation type="journal article" date="2023" name="Mol. Phylogenet. Evol.">
        <title>Genome-scale phylogeny and comparative genomics of the fungal order Sordariales.</title>
        <authorList>
            <person name="Hensen N."/>
            <person name="Bonometti L."/>
            <person name="Westerberg I."/>
            <person name="Brannstrom I.O."/>
            <person name="Guillou S."/>
            <person name="Cros-Aarteil S."/>
            <person name="Calhoun S."/>
            <person name="Haridas S."/>
            <person name="Kuo A."/>
            <person name="Mondo S."/>
            <person name="Pangilinan J."/>
            <person name="Riley R."/>
            <person name="LaButti K."/>
            <person name="Andreopoulos B."/>
            <person name="Lipzen A."/>
            <person name="Chen C."/>
            <person name="Yan M."/>
            <person name="Daum C."/>
            <person name="Ng V."/>
            <person name="Clum A."/>
            <person name="Steindorff A."/>
            <person name="Ohm R.A."/>
            <person name="Martin F."/>
            <person name="Silar P."/>
            <person name="Natvig D.O."/>
            <person name="Lalanne C."/>
            <person name="Gautier V."/>
            <person name="Ament-Velasquez S.L."/>
            <person name="Kruys A."/>
            <person name="Hutchinson M.I."/>
            <person name="Powell A.J."/>
            <person name="Barry K."/>
            <person name="Miller A.N."/>
            <person name="Grigoriev I.V."/>
            <person name="Debuchy R."/>
            <person name="Gladieux P."/>
            <person name="Hiltunen Thoren M."/>
            <person name="Johannesson H."/>
        </authorList>
    </citation>
    <scope>NUCLEOTIDE SEQUENCE</scope>
    <source>
        <strain evidence="3">CBS 232.78</strain>
    </source>
</reference>
<feature type="domain" description="C2H2-type" evidence="2">
    <location>
        <begin position="104"/>
        <end position="128"/>
    </location>
</feature>
<accession>A0AAE0NZH0</accession>
<gene>
    <name evidence="3" type="ORF">B0H63DRAFT_119764</name>
</gene>
<dbReference type="InterPro" id="IPR013087">
    <property type="entry name" value="Znf_C2H2_type"/>
</dbReference>
<keyword evidence="4" id="KW-1185">Reference proteome</keyword>
<dbReference type="EMBL" id="JAULSW010000002">
    <property type="protein sequence ID" value="KAK3390569.1"/>
    <property type="molecule type" value="Genomic_DNA"/>
</dbReference>
<feature type="compositionally biased region" description="Low complexity" evidence="1">
    <location>
        <begin position="345"/>
        <end position="365"/>
    </location>
</feature>
<feature type="compositionally biased region" description="Polar residues" evidence="1">
    <location>
        <begin position="335"/>
        <end position="344"/>
    </location>
</feature>
<dbReference type="SMART" id="SM00355">
    <property type="entry name" value="ZnF_C2H2"/>
    <property type="match status" value="2"/>
</dbReference>
<feature type="region of interest" description="Disordered" evidence="1">
    <location>
        <begin position="862"/>
        <end position="894"/>
    </location>
</feature>
<evidence type="ECO:0000313" key="3">
    <source>
        <dbReference type="EMBL" id="KAK3390569.1"/>
    </source>
</evidence>
<dbReference type="Proteomes" id="UP001285441">
    <property type="component" value="Unassembled WGS sequence"/>
</dbReference>
<proteinExistence type="predicted"/>
<comment type="caution">
    <text evidence="3">The sequence shown here is derived from an EMBL/GenBank/DDBJ whole genome shotgun (WGS) entry which is preliminary data.</text>
</comment>
<evidence type="ECO:0000259" key="2">
    <source>
        <dbReference type="PROSITE" id="PS00028"/>
    </source>
</evidence>
<evidence type="ECO:0000256" key="1">
    <source>
        <dbReference type="SAM" id="MobiDB-lite"/>
    </source>
</evidence>
<name>A0AAE0NZH0_9PEZI</name>
<dbReference type="AlphaFoldDB" id="A0AAE0NZH0"/>
<feature type="region of interest" description="Disordered" evidence="1">
    <location>
        <begin position="269"/>
        <end position="365"/>
    </location>
</feature>
<protein>
    <recommendedName>
        <fullName evidence="2">C2H2-type domain-containing protein</fullName>
    </recommendedName>
</protein>
<evidence type="ECO:0000313" key="4">
    <source>
        <dbReference type="Proteomes" id="UP001285441"/>
    </source>
</evidence>
<organism evidence="3 4">
    <name type="scientific">Podospora didyma</name>
    <dbReference type="NCBI Taxonomy" id="330526"/>
    <lineage>
        <taxon>Eukaryota</taxon>
        <taxon>Fungi</taxon>
        <taxon>Dikarya</taxon>
        <taxon>Ascomycota</taxon>
        <taxon>Pezizomycotina</taxon>
        <taxon>Sordariomycetes</taxon>
        <taxon>Sordariomycetidae</taxon>
        <taxon>Sordariales</taxon>
        <taxon>Podosporaceae</taxon>
        <taxon>Podospora</taxon>
    </lineage>
</organism>
<sequence length="986" mass="108178">MDSKRMILLEDDSLVSQSGPRPSLSASIRPLSPFRKGRYVVVGDRGHGHATPSHHVDLDPSQAHLSCVTQNTSQEDCARHRFIVWAAVKRNTSQRMKPEERLECPLLRCTQRFTDHESMLRHLAGCNHLPSGEYWCYDHMRVERFDDLKCKRCLGHPSKRKKMLSMAKTFFHSLGHKSKKGNGLGFDGDEAMLLPPPSYDSLGIPPANANATELSSTEIVEIDSVEVHTIHAHAPGLAATLPSSDGAIDPQALLVPSLPELDSTAMSNDSFMQWHPHPHPIVTSSSYPTGLSEDGESRSPSSSKPTLQVTTHGLPARRHAPRPVPRPVPVVSRSKGLSPSSSVRSNASTDTTASTETSASTTSNISSIVSPISSWSGEWSMGDGINTSMTSPIDGFLCDDAFDQAFNTACPDFLHDFYSELPADPPTSKIANDMASDPIFMLDLAPLPDSTYAMDMLSENPTSSTDVNGMETEKADVCCSEAKSIAGSAWDALQEHIVSSMVKIQSVQGNRLADKLRSMSGKTIAIAGFRAVRTLLNGGRPSSASDILCFVHLAYALSLVVHEQGASFRSKNFFLQSLSYTHSLPPSERDSYSQLAFAIWQPSELIQADIDRYFAMLPSKSLSRSSSLKGKSPEIDNGYLEDNDLDSLLIATQNFLDEFESSLILGQPQLSPEIFTSALYMKHHQEVNFAPFSESFYLAVPGVLHSLAKDFADAGDLQNQLGGVYKRVSDGAISTARRFEIELLSTGKACMTATRFFASFVPRTRDLCDKIYEEPGSNFPTRAVYHSLGISLFESLIPEFDNSTGDAAGSILEEHDLDEMFNQITVDNPFSNLATADSTDYNIGNPSCLYTLPIDLQGVEMLSTESTSSSQNPSPVRGQSVQVELSEQQPTGEEKVEADACCDLCGYRPKGDPKWFKGSMSKHKKLQHSEAPPKIYKCPYPGCSSQYKNRPDNLRQHQMEKSHWVQGDDGASRRPSKRKKLAVDEE</sequence>
<feature type="compositionally biased region" description="Basic and acidic residues" evidence="1">
    <location>
        <begin position="949"/>
        <end position="963"/>
    </location>
</feature>
<reference evidence="3" key="2">
    <citation type="submission" date="2023-06" db="EMBL/GenBank/DDBJ databases">
        <authorList>
            <consortium name="Lawrence Berkeley National Laboratory"/>
            <person name="Haridas S."/>
            <person name="Hensen N."/>
            <person name="Bonometti L."/>
            <person name="Westerberg I."/>
            <person name="Brannstrom I.O."/>
            <person name="Guillou S."/>
            <person name="Cros-Aarteil S."/>
            <person name="Calhoun S."/>
            <person name="Kuo A."/>
            <person name="Mondo S."/>
            <person name="Pangilinan J."/>
            <person name="Riley R."/>
            <person name="LaButti K."/>
            <person name="Andreopoulos B."/>
            <person name="Lipzen A."/>
            <person name="Chen C."/>
            <person name="Yanf M."/>
            <person name="Daum C."/>
            <person name="Ng V."/>
            <person name="Clum A."/>
            <person name="Steindorff A."/>
            <person name="Ohm R."/>
            <person name="Martin F."/>
            <person name="Silar P."/>
            <person name="Natvig D."/>
            <person name="Lalanne C."/>
            <person name="Gautier V."/>
            <person name="Ament-velasquez S.L."/>
            <person name="Kruys A."/>
            <person name="Hutchinson M.I."/>
            <person name="Powell A.J."/>
            <person name="Barry K."/>
            <person name="Miller A.N."/>
            <person name="Grigoriev I.V."/>
            <person name="Debuchy R."/>
            <person name="Gladieux P."/>
            <person name="Thoren M.H."/>
            <person name="Johannesson H."/>
        </authorList>
    </citation>
    <scope>NUCLEOTIDE SEQUENCE</scope>
    <source>
        <strain evidence="3">CBS 232.78</strain>
    </source>
</reference>